<gene>
    <name evidence="3" type="ORF">BQ8794_50230</name>
</gene>
<dbReference type="GO" id="GO:0016758">
    <property type="term" value="F:hexosyltransferase activity"/>
    <property type="evidence" value="ECO:0007669"/>
    <property type="project" value="TreeGrafter"/>
</dbReference>
<organism evidence="3 4">
    <name type="scientific">Mesorhizobium prunaredense</name>
    <dbReference type="NCBI Taxonomy" id="1631249"/>
    <lineage>
        <taxon>Bacteria</taxon>
        <taxon>Pseudomonadati</taxon>
        <taxon>Pseudomonadota</taxon>
        <taxon>Alphaproteobacteria</taxon>
        <taxon>Hyphomicrobiales</taxon>
        <taxon>Phyllobacteriaceae</taxon>
        <taxon>Mesorhizobium</taxon>
    </lineage>
</organism>
<dbReference type="Pfam" id="PF00534">
    <property type="entry name" value="Glycos_transf_1"/>
    <property type="match status" value="1"/>
</dbReference>
<proteinExistence type="predicted"/>
<dbReference type="Gene3D" id="3.40.50.2000">
    <property type="entry name" value="Glycogen Phosphorylase B"/>
    <property type="match status" value="2"/>
</dbReference>
<accession>A0A1R3VDZ9</accession>
<dbReference type="STRING" id="1631249.BQ8794_50230"/>
<dbReference type="CDD" id="cd03794">
    <property type="entry name" value="GT4_WbuB-like"/>
    <property type="match status" value="1"/>
</dbReference>
<dbReference type="PANTHER" id="PTHR45947:SF3">
    <property type="entry name" value="SULFOQUINOVOSYL TRANSFERASE SQD2"/>
    <property type="match status" value="1"/>
</dbReference>
<dbReference type="PANTHER" id="PTHR45947">
    <property type="entry name" value="SULFOQUINOVOSYL TRANSFERASE SQD2"/>
    <property type="match status" value="1"/>
</dbReference>
<dbReference type="SUPFAM" id="SSF53756">
    <property type="entry name" value="UDP-Glycosyltransferase/glycogen phosphorylase"/>
    <property type="match status" value="1"/>
</dbReference>
<evidence type="ECO:0000313" key="4">
    <source>
        <dbReference type="Proteomes" id="UP000188388"/>
    </source>
</evidence>
<feature type="domain" description="Glycosyl transferase family 1" evidence="1">
    <location>
        <begin position="223"/>
        <end position="381"/>
    </location>
</feature>
<dbReference type="InterPro" id="IPR050194">
    <property type="entry name" value="Glycosyltransferase_grp1"/>
</dbReference>
<keyword evidence="3" id="KW-0808">Transferase</keyword>
<dbReference type="InterPro" id="IPR028098">
    <property type="entry name" value="Glyco_trans_4-like_N"/>
</dbReference>
<evidence type="ECO:0000259" key="1">
    <source>
        <dbReference type="Pfam" id="PF00534"/>
    </source>
</evidence>
<dbReference type="RefSeq" id="WP_077381244.1">
    <property type="nucleotide sequence ID" value="NZ_FTPD01000045.1"/>
</dbReference>
<dbReference type="InterPro" id="IPR001296">
    <property type="entry name" value="Glyco_trans_1"/>
</dbReference>
<name>A0A1R3VDZ9_9HYPH</name>
<dbReference type="AlphaFoldDB" id="A0A1R3VDZ9"/>
<protein>
    <submittedName>
        <fullName evidence="3">Group 1 glycosyl transferase</fullName>
    </submittedName>
</protein>
<evidence type="ECO:0000313" key="3">
    <source>
        <dbReference type="EMBL" id="SIT58128.1"/>
    </source>
</evidence>
<reference evidence="4" key="1">
    <citation type="submission" date="2017-01" db="EMBL/GenBank/DDBJ databases">
        <authorList>
            <person name="Brunel B."/>
        </authorList>
    </citation>
    <scope>NUCLEOTIDE SEQUENCE [LARGE SCALE GENOMIC DNA]</scope>
</reference>
<dbReference type="Proteomes" id="UP000188388">
    <property type="component" value="Unassembled WGS sequence"/>
</dbReference>
<keyword evidence="4" id="KW-1185">Reference proteome</keyword>
<sequence length="423" mass="46720">MHILFLSDNFPPEVNAPASRTFEHCREWVAAGHQVTVVTCAPNFPRGKVFGGYKNRLWQTETMEGIKVVRVWTLISANEGFLWRTLDYVSFLIAAILAAPFTHKADVVVATSPQFFTAFAGYVVGLLKRAPFVFELRDLWPESIRAVGALREGRLLSMLERIEMFLYRKAAAIVCVTHSFRRILAERGIDPAKVEIVTNGADLANFRPRPKDAELEGELGLQGKFVCGYIGTHGMAHGLHTLLEAGAKIAARGETELCILMLGDGALKTQLKVRAAELGLSNVVFLDTVPKAEVGRYWSLLDLSIIHLKKDNLFQSVIPSKMFESMAMGIPIIMGVKGEAADIINFTQTGVVIEPEDAEALALAILRLRDDPRNYRRMHQNCSIAAERYSRPALAANMLAILESIAKANGSRTATDQQRADGK</sequence>
<evidence type="ECO:0000259" key="2">
    <source>
        <dbReference type="Pfam" id="PF13579"/>
    </source>
</evidence>
<dbReference type="EMBL" id="FTPD01000045">
    <property type="protein sequence ID" value="SIT58128.1"/>
    <property type="molecule type" value="Genomic_DNA"/>
</dbReference>
<feature type="domain" description="Glycosyltransferase subfamily 4-like N-terminal" evidence="2">
    <location>
        <begin position="18"/>
        <end position="200"/>
    </location>
</feature>
<dbReference type="Pfam" id="PF13579">
    <property type="entry name" value="Glyco_trans_4_4"/>
    <property type="match status" value="1"/>
</dbReference>